<gene>
    <name evidence="5" type="ORF">FH603_3107</name>
</gene>
<evidence type="ECO:0000256" key="3">
    <source>
        <dbReference type="ARBA" id="ARBA00022679"/>
    </source>
</evidence>
<evidence type="ECO:0000256" key="2">
    <source>
        <dbReference type="ARBA" id="ARBA00022676"/>
    </source>
</evidence>
<dbReference type="SUPFAM" id="SSF53448">
    <property type="entry name" value="Nucleotide-diphospho-sugar transferases"/>
    <property type="match status" value="1"/>
</dbReference>
<protein>
    <submittedName>
        <fullName evidence="5">GT2 family glycosyltransferase</fullName>
    </submittedName>
</protein>
<dbReference type="Proteomes" id="UP000700732">
    <property type="component" value="Unassembled WGS sequence"/>
</dbReference>
<proteinExistence type="inferred from homology"/>
<feature type="domain" description="Glycosyltransferase 2-like" evidence="4">
    <location>
        <begin position="4"/>
        <end position="118"/>
    </location>
</feature>
<keyword evidence="2" id="KW-0328">Glycosyltransferase</keyword>
<reference evidence="5 6" key="1">
    <citation type="submission" date="2019-06" db="EMBL/GenBank/DDBJ databases">
        <title>Spirosoma utsteinense sp. nov. isolated from Antarctic ice-free soils.</title>
        <authorList>
            <person name="Tahon G."/>
        </authorList>
    </citation>
    <scope>NUCLEOTIDE SEQUENCE [LARGE SCALE GENOMIC DNA]</scope>
    <source>
        <strain evidence="5 6">LMG 31447</strain>
    </source>
</reference>
<dbReference type="PANTHER" id="PTHR43179">
    <property type="entry name" value="RHAMNOSYLTRANSFERASE WBBL"/>
    <property type="match status" value="1"/>
</dbReference>
<comment type="caution">
    <text evidence="5">The sequence shown here is derived from an EMBL/GenBank/DDBJ whole genome shotgun (WGS) entry which is preliminary data.</text>
</comment>
<comment type="similarity">
    <text evidence="1">Belongs to the glycosyltransferase 2 family.</text>
</comment>
<name>A0ABR6W7N7_9BACT</name>
<dbReference type="PANTHER" id="PTHR43179:SF12">
    <property type="entry name" value="GALACTOFURANOSYLTRANSFERASE GLFT2"/>
    <property type="match status" value="1"/>
</dbReference>
<evidence type="ECO:0000256" key="1">
    <source>
        <dbReference type="ARBA" id="ARBA00006739"/>
    </source>
</evidence>
<accession>A0ABR6W7N7</accession>
<evidence type="ECO:0000313" key="6">
    <source>
        <dbReference type="Proteomes" id="UP000700732"/>
    </source>
</evidence>
<keyword evidence="6" id="KW-1185">Reference proteome</keyword>
<evidence type="ECO:0000313" key="5">
    <source>
        <dbReference type="EMBL" id="MBC3792593.1"/>
    </source>
</evidence>
<evidence type="ECO:0000259" key="4">
    <source>
        <dbReference type="Pfam" id="PF00535"/>
    </source>
</evidence>
<sequence length="297" mass="32842">MIYIVIPVHNRKAFTLGCLHCLAQQTVTDRLVIVVDDGSTDGTGEQVRKQFPDVVVLTGNGSLWWAGATNLGVRYVLDTLDPDADDFILTLNDDISINSGYLANLLIASKANQRCLIGSVSVDVKPPHALLYAGTRHNFLVAKIEDQATTRFTNKYASLLQNSSCIGSDSLPGRGMLVPIPVFRAIGVFDDRRFCHHMADLDFSIRARKAGFPLLISSASVVYEYSDATGVDVSKPMSLRLFWQALSAIKSPINYQVRHHFALKHAPFPYLYIGIDMLRIIGGYVIRQIKATLAMDR</sequence>
<dbReference type="Pfam" id="PF00535">
    <property type="entry name" value="Glycos_transf_2"/>
    <property type="match status" value="1"/>
</dbReference>
<dbReference type="RefSeq" id="WP_186738361.1">
    <property type="nucleotide sequence ID" value="NZ_VFIA01000017.1"/>
</dbReference>
<dbReference type="EMBL" id="VFIA01000017">
    <property type="protein sequence ID" value="MBC3792593.1"/>
    <property type="molecule type" value="Genomic_DNA"/>
</dbReference>
<keyword evidence="3" id="KW-0808">Transferase</keyword>
<dbReference type="InterPro" id="IPR029044">
    <property type="entry name" value="Nucleotide-diphossugar_trans"/>
</dbReference>
<organism evidence="5 6">
    <name type="scientific">Spirosoma utsteinense</name>
    <dbReference type="NCBI Taxonomy" id="2585773"/>
    <lineage>
        <taxon>Bacteria</taxon>
        <taxon>Pseudomonadati</taxon>
        <taxon>Bacteroidota</taxon>
        <taxon>Cytophagia</taxon>
        <taxon>Cytophagales</taxon>
        <taxon>Cytophagaceae</taxon>
        <taxon>Spirosoma</taxon>
    </lineage>
</organism>
<dbReference type="Gene3D" id="3.90.550.10">
    <property type="entry name" value="Spore Coat Polysaccharide Biosynthesis Protein SpsA, Chain A"/>
    <property type="match status" value="1"/>
</dbReference>
<dbReference type="InterPro" id="IPR001173">
    <property type="entry name" value="Glyco_trans_2-like"/>
</dbReference>